<evidence type="ECO:0000313" key="1">
    <source>
        <dbReference type="EMBL" id="ABZ09360.1"/>
    </source>
</evidence>
<reference evidence="1" key="1">
    <citation type="journal article" date="2008" name="ISME J.">
        <title>Genomic patterns of recombination, clonal divergence and environment in marine microbial populations.</title>
        <authorList>
            <person name="Konstantinidis K.T."/>
            <person name="Delong E.F."/>
        </authorList>
    </citation>
    <scope>NUCLEOTIDE SEQUENCE</scope>
</reference>
<proteinExistence type="predicted"/>
<dbReference type="AlphaFoldDB" id="B3T9V1"/>
<gene>
    <name evidence="1" type="ORF">ALOHA_HF4000APKG7H23ctg3g25</name>
</gene>
<name>B3T9V1_9ZZZZ</name>
<organism evidence="1">
    <name type="scientific">uncultured marine microorganism HF4000_APKG7H23</name>
    <dbReference type="NCBI Taxonomy" id="455551"/>
    <lineage>
        <taxon>unclassified sequences</taxon>
        <taxon>environmental samples</taxon>
    </lineage>
</organism>
<dbReference type="EMBL" id="EU016649">
    <property type="protein sequence ID" value="ABZ09360.1"/>
    <property type="molecule type" value="Genomic_DNA"/>
</dbReference>
<accession>B3T9V1</accession>
<protein>
    <submittedName>
        <fullName evidence="1">Uncharacterized protein</fullName>
    </submittedName>
</protein>
<sequence>MDCQHVGPCRCELGDQALRLHDHQMHVQGQRGMRPDGLYHRRADGQIRHEAAVHHVHVDVVGTSLRGLGHHLTQAGEVR</sequence>